<evidence type="ECO:0000313" key="9">
    <source>
        <dbReference type="Proteomes" id="UP000092154"/>
    </source>
</evidence>
<keyword evidence="9" id="KW-1185">Reference proteome</keyword>
<dbReference type="InterPro" id="IPR007240">
    <property type="entry name" value="Atg17"/>
</dbReference>
<dbReference type="GO" id="GO:0000045">
    <property type="term" value="P:autophagosome assembly"/>
    <property type="evidence" value="ECO:0007669"/>
    <property type="project" value="TreeGrafter"/>
</dbReference>
<dbReference type="OrthoDB" id="1937984at2759"/>
<comment type="similarity">
    <text evidence="1 6">Belongs to the ATG17 family.</text>
</comment>
<dbReference type="EMBL" id="KV448188">
    <property type="protein sequence ID" value="OAX41163.1"/>
    <property type="molecule type" value="Genomic_DNA"/>
</dbReference>
<evidence type="ECO:0000256" key="6">
    <source>
        <dbReference type="RuleBase" id="RU368080"/>
    </source>
</evidence>
<evidence type="ECO:0000256" key="2">
    <source>
        <dbReference type="ARBA" id="ARBA00013806"/>
    </source>
</evidence>
<gene>
    <name evidence="8" type="ORF">K503DRAFT_713135</name>
</gene>
<evidence type="ECO:0000256" key="1">
    <source>
        <dbReference type="ARBA" id="ARBA00006259"/>
    </source>
</evidence>
<dbReference type="GO" id="GO:0034045">
    <property type="term" value="C:phagophore assembly site membrane"/>
    <property type="evidence" value="ECO:0007669"/>
    <property type="project" value="UniProtKB-SubCell"/>
</dbReference>
<dbReference type="Proteomes" id="UP000092154">
    <property type="component" value="Unassembled WGS sequence"/>
</dbReference>
<comment type="function">
    <text evidence="6">Autophagy-specific protein that functions in response to autophagy-inducing signals as a scaffold to recruit other ATG proteins to organize preautophagosomal structure (PAS) formation. Modulates the timing and magnitude of the autophagy response, such as the size of the sequestering vesicles. Plays particularly a role in pexophagy and nucleophagy.</text>
</comment>
<evidence type="ECO:0000256" key="4">
    <source>
        <dbReference type="ARBA" id="ARBA00023006"/>
    </source>
</evidence>
<dbReference type="GO" id="GO:0034727">
    <property type="term" value="P:piecemeal microautophagy of the nucleus"/>
    <property type="evidence" value="ECO:0007669"/>
    <property type="project" value="TreeGrafter"/>
</dbReference>
<dbReference type="FunCoup" id="A0A1B7N8K7">
    <property type="interactions" value="18"/>
</dbReference>
<dbReference type="InParanoid" id="A0A1B7N8K7"/>
<dbReference type="STRING" id="1314800.A0A1B7N8K7"/>
<accession>A0A1B7N8K7</accession>
<sequence length="485" mass="54000">MASPPPGQRTEQPHLVSLVLQSKKALQHGQQLCSKANSLSNASAQCSVDVLALDAKVKWITEAILEQLKLAANVAKSIEHKRAQLDKQVKAWDVVRSRRTEALDNILESLGVHLVPPGFHQTSSGSSLFGSQHSLDGKNGNAFFNAQQSPSATVRDNSFDHHGKKNLDRTKWKTLRDFVDESAIENVLDTLESDRTKLDDIMASTYDYPETLSAAISSIRESLPSSSIMPSIEDILNAQQGTSELMARHLSSLTSHYEQMADALKISEAGETFGEEDLQDMNRDTEELPSIMAELEEQALSIEDAHQQLVTAKTAAQEQLATHSMTLDDLDELGEIMADMLQKQQGVEDGCQELLDGLQQRLLVVEDLHHRFIQYQASFNKLLIEIGRRRLYREAAEKIVEGMMSQLKAMTEEERQVREDFNAEHGQHIPEDICLCIENPPTRWEVVPREGDVRETLPEVDGDLLAQAKEKSVVVDVFSAGTESV</sequence>
<feature type="domain" description="Autophagy protein ATG17-like" evidence="7">
    <location>
        <begin position="26"/>
        <end position="428"/>
    </location>
</feature>
<keyword evidence="5" id="KW-0472">Membrane</keyword>
<proteinExistence type="inferred from homology"/>
<dbReference type="InterPro" id="IPR045326">
    <property type="entry name" value="ATG17-like_dom"/>
</dbReference>
<comment type="subcellular location">
    <subcellularLocation>
        <location evidence="6">Cytoplasm</location>
    </subcellularLocation>
    <subcellularLocation>
        <location evidence="6">Preautophagosomal structure membrane</location>
        <topology evidence="6">Peripheral membrane protein</topology>
    </subcellularLocation>
</comment>
<evidence type="ECO:0000313" key="8">
    <source>
        <dbReference type="EMBL" id="OAX41163.1"/>
    </source>
</evidence>
<dbReference type="PANTHER" id="PTHR28005">
    <property type="entry name" value="AUTOPHAGY-RELATED PROTEIN 17"/>
    <property type="match status" value="1"/>
</dbReference>
<evidence type="ECO:0000259" key="7">
    <source>
        <dbReference type="Pfam" id="PF04108"/>
    </source>
</evidence>
<evidence type="ECO:0000256" key="3">
    <source>
        <dbReference type="ARBA" id="ARBA00022490"/>
    </source>
</evidence>
<keyword evidence="4 6" id="KW-0072">Autophagy</keyword>
<keyword evidence="3 6" id="KW-0963">Cytoplasm</keyword>
<protein>
    <recommendedName>
        <fullName evidence="2 6">Autophagy-related protein 17</fullName>
    </recommendedName>
</protein>
<dbReference type="AlphaFoldDB" id="A0A1B7N8K7"/>
<dbReference type="PANTHER" id="PTHR28005:SF1">
    <property type="entry name" value="AUTOPHAGY-RELATED PROTEIN 17"/>
    <property type="match status" value="1"/>
</dbReference>
<name>A0A1B7N8K7_9AGAM</name>
<dbReference type="GO" id="GO:0030295">
    <property type="term" value="F:protein kinase activator activity"/>
    <property type="evidence" value="ECO:0007669"/>
    <property type="project" value="TreeGrafter"/>
</dbReference>
<evidence type="ECO:0000256" key="5">
    <source>
        <dbReference type="ARBA" id="ARBA00023136"/>
    </source>
</evidence>
<organism evidence="8 9">
    <name type="scientific">Rhizopogon vinicolor AM-OR11-026</name>
    <dbReference type="NCBI Taxonomy" id="1314800"/>
    <lineage>
        <taxon>Eukaryota</taxon>
        <taxon>Fungi</taxon>
        <taxon>Dikarya</taxon>
        <taxon>Basidiomycota</taxon>
        <taxon>Agaricomycotina</taxon>
        <taxon>Agaricomycetes</taxon>
        <taxon>Agaricomycetidae</taxon>
        <taxon>Boletales</taxon>
        <taxon>Suillineae</taxon>
        <taxon>Rhizopogonaceae</taxon>
        <taxon>Rhizopogon</taxon>
    </lineage>
</organism>
<reference evidence="8 9" key="1">
    <citation type="submission" date="2016-06" db="EMBL/GenBank/DDBJ databases">
        <title>Comparative genomics of the ectomycorrhizal sister species Rhizopogon vinicolor and Rhizopogon vesiculosus (Basidiomycota: Boletales) reveals a divergence of the mating type B locus.</title>
        <authorList>
            <consortium name="DOE Joint Genome Institute"/>
            <person name="Mujic A.B."/>
            <person name="Kuo A."/>
            <person name="Tritt A."/>
            <person name="Lipzen A."/>
            <person name="Chen C."/>
            <person name="Johnson J."/>
            <person name="Sharma A."/>
            <person name="Barry K."/>
            <person name="Grigoriev I.V."/>
            <person name="Spatafora J.W."/>
        </authorList>
    </citation>
    <scope>NUCLEOTIDE SEQUENCE [LARGE SCALE GENOMIC DNA]</scope>
    <source>
        <strain evidence="8 9">AM-OR11-026</strain>
    </source>
</reference>
<dbReference type="GO" id="GO:1990316">
    <property type="term" value="C:Atg1/ULK1 kinase complex"/>
    <property type="evidence" value="ECO:0007669"/>
    <property type="project" value="TreeGrafter"/>
</dbReference>
<dbReference type="GO" id="GO:0000422">
    <property type="term" value="P:autophagy of mitochondrion"/>
    <property type="evidence" value="ECO:0007669"/>
    <property type="project" value="TreeGrafter"/>
</dbReference>
<dbReference type="GO" id="GO:0060090">
    <property type="term" value="F:molecular adaptor activity"/>
    <property type="evidence" value="ECO:0007669"/>
    <property type="project" value="TreeGrafter"/>
</dbReference>
<dbReference type="Pfam" id="PF04108">
    <property type="entry name" value="ATG17_like"/>
    <property type="match status" value="1"/>
</dbReference>